<dbReference type="AlphaFoldDB" id="A0A076N5V2"/>
<keyword evidence="2" id="KW-0503">Monooxygenase</keyword>
<dbReference type="PROSITE" id="PS51725">
    <property type="entry name" value="ABM"/>
    <property type="match status" value="1"/>
</dbReference>
<dbReference type="InterPro" id="IPR007138">
    <property type="entry name" value="ABM_dom"/>
</dbReference>
<dbReference type="Proteomes" id="UP000062973">
    <property type="component" value="Chromosome"/>
</dbReference>
<dbReference type="Pfam" id="PF03992">
    <property type="entry name" value="ABM"/>
    <property type="match status" value="1"/>
</dbReference>
<name>A0A076N5V2_AMYME</name>
<dbReference type="PATRIC" id="fig|1068978.7.peg.6557"/>
<reference evidence="2 3" key="1">
    <citation type="submission" date="2014-07" db="EMBL/GenBank/DDBJ databases">
        <title>Whole Genome Sequence of the Amycolatopsis methanolica 239.</title>
        <authorList>
            <person name="Tang B."/>
        </authorList>
    </citation>
    <scope>NUCLEOTIDE SEQUENCE [LARGE SCALE GENOMIC DNA]</scope>
    <source>
        <strain evidence="2 3">239</strain>
    </source>
</reference>
<dbReference type="HOGENOM" id="CLU_131496_3_3_11"/>
<dbReference type="GO" id="GO:0004497">
    <property type="term" value="F:monooxygenase activity"/>
    <property type="evidence" value="ECO:0007669"/>
    <property type="project" value="UniProtKB-KW"/>
</dbReference>
<dbReference type="STRING" id="1068978.AMETH_6103"/>
<dbReference type="SUPFAM" id="SSF54909">
    <property type="entry name" value="Dimeric alpha+beta barrel"/>
    <property type="match status" value="1"/>
</dbReference>
<keyword evidence="2" id="KW-0560">Oxidoreductase</keyword>
<protein>
    <submittedName>
        <fullName evidence="2">Antibiotic biosynthesis monooxygenase</fullName>
    </submittedName>
</protein>
<evidence type="ECO:0000313" key="2">
    <source>
        <dbReference type="EMBL" id="AIJ26195.1"/>
    </source>
</evidence>
<proteinExistence type="predicted"/>
<gene>
    <name evidence="2" type="ORF">AMETH_6103</name>
</gene>
<dbReference type="KEGG" id="amq:AMETH_6103"/>
<feature type="domain" description="ABM" evidence="1">
    <location>
        <begin position="3"/>
        <end position="92"/>
    </location>
</feature>
<evidence type="ECO:0000313" key="3">
    <source>
        <dbReference type="Proteomes" id="UP000062973"/>
    </source>
</evidence>
<dbReference type="EMBL" id="CP009110">
    <property type="protein sequence ID" value="AIJ26195.1"/>
    <property type="molecule type" value="Genomic_DNA"/>
</dbReference>
<accession>A0A076N5V2</accession>
<dbReference type="Gene3D" id="3.30.70.100">
    <property type="match status" value="1"/>
</dbReference>
<dbReference type="RefSeq" id="WP_013673005.1">
    <property type="nucleotide sequence ID" value="NZ_AQUL01000001.1"/>
</dbReference>
<sequence>MAYVVIATWKAKPGQAEHIRKVLETVTPINRAEEKMLHFQAQVSIDDPDTFVVYEKYVDASGYADHKASDAFQSYVVGEVIPNLVERSVATFETID</sequence>
<evidence type="ECO:0000259" key="1">
    <source>
        <dbReference type="PROSITE" id="PS51725"/>
    </source>
</evidence>
<organism evidence="2 3">
    <name type="scientific">Amycolatopsis methanolica 239</name>
    <dbReference type="NCBI Taxonomy" id="1068978"/>
    <lineage>
        <taxon>Bacteria</taxon>
        <taxon>Bacillati</taxon>
        <taxon>Actinomycetota</taxon>
        <taxon>Actinomycetes</taxon>
        <taxon>Pseudonocardiales</taxon>
        <taxon>Pseudonocardiaceae</taxon>
        <taxon>Amycolatopsis</taxon>
        <taxon>Amycolatopsis methanolica group</taxon>
    </lineage>
</organism>
<dbReference type="eggNOG" id="COG1359">
    <property type="taxonomic scope" value="Bacteria"/>
</dbReference>
<dbReference type="InterPro" id="IPR011008">
    <property type="entry name" value="Dimeric_a/b-barrel"/>
</dbReference>
<dbReference type="OrthoDB" id="3695636at2"/>
<keyword evidence="3" id="KW-1185">Reference proteome</keyword>